<feature type="modified residue" description="4-aspartylphosphate" evidence="5">
    <location>
        <position position="52"/>
    </location>
</feature>
<evidence type="ECO:0000259" key="6">
    <source>
        <dbReference type="PROSITE" id="PS50045"/>
    </source>
</evidence>
<keyword evidence="9" id="KW-1185">Reference proteome</keyword>
<accession>A0A443IRU7</accession>
<protein>
    <submittedName>
        <fullName evidence="8">Sigma-54-dependent Fis family transcriptional regulator</fullName>
    </submittedName>
</protein>
<dbReference type="InterPro" id="IPR003593">
    <property type="entry name" value="AAA+_ATPase"/>
</dbReference>
<feature type="domain" description="Sigma-54 factor interaction" evidence="6">
    <location>
        <begin position="142"/>
        <end position="371"/>
    </location>
</feature>
<dbReference type="SMART" id="SM00448">
    <property type="entry name" value="REC"/>
    <property type="match status" value="1"/>
</dbReference>
<evidence type="ECO:0000313" key="8">
    <source>
        <dbReference type="EMBL" id="RWR10047.1"/>
    </source>
</evidence>
<dbReference type="GO" id="GO:0006355">
    <property type="term" value="P:regulation of DNA-templated transcription"/>
    <property type="evidence" value="ECO:0007669"/>
    <property type="project" value="InterPro"/>
</dbReference>
<dbReference type="InterPro" id="IPR001789">
    <property type="entry name" value="Sig_transdc_resp-reg_receiver"/>
</dbReference>
<sequence length="463" mass="52108">MKPHVLVIDDEQAICASLTFALEDDYRITTTTDPEKGLQIVKKEPIDIVLLDMRIGSVNGLDVLLNIKKEAPSLTVIMMTAYASIESSIEAIKRGAYYYIEKPINMDELYLLLMRAVEFTKMSSKLETLHKELEQRIGFENFIGKSKAMSHVFSMIKRIKNIDSNVLILGESGTGKELVARSIHNSGKRKNGPLQIVNCAAIPETLLESELFGYEKGAFTGATERKEGKWVAANGGTLFLDEVSEMPLSLQAKLLRVLQEREVTPLGSNTKISLDVRIVCATNKKLEQMVKEGKFREDLYFRLNVIPIVMPALRDRKEDLPLLINHFIEKYCQEMSLEKKSLSASARRILQEYSYPGNVRELENIIEYAVALSSGDVINDTDLPRNVQEQQPILSSSEMDGNGNFLKVPVGVPMSEVEKKVIAATLDHFGWHRQKTAQALKISERSLRDKIKSFGIEKDKVEV</sequence>
<dbReference type="SMART" id="SM00382">
    <property type="entry name" value="AAA"/>
    <property type="match status" value="1"/>
</dbReference>
<dbReference type="InterPro" id="IPR025944">
    <property type="entry name" value="Sigma_54_int_dom_CS"/>
</dbReference>
<dbReference type="InterPro" id="IPR025662">
    <property type="entry name" value="Sigma_54_int_dom_ATP-bd_1"/>
</dbReference>
<dbReference type="InterPro" id="IPR058031">
    <property type="entry name" value="AAA_lid_NorR"/>
</dbReference>
<dbReference type="Gene3D" id="1.10.8.60">
    <property type="match status" value="1"/>
</dbReference>
<feature type="domain" description="Response regulatory" evidence="7">
    <location>
        <begin position="4"/>
        <end position="117"/>
    </location>
</feature>
<keyword evidence="4" id="KW-0804">Transcription</keyword>
<dbReference type="Gene3D" id="3.40.50.2300">
    <property type="match status" value="1"/>
</dbReference>
<keyword evidence="3" id="KW-0805">Transcription regulation</keyword>
<keyword evidence="1" id="KW-0547">Nucleotide-binding</keyword>
<name>A0A443IRU7_9BACI</name>
<dbReference type="SUPFAM" id="SSF52172">
    <property type="entry name" value="CheY-like"/>
    <property type="match status" value="1"/>
</dbReference>
<dbReference type="AlphaFoldDB" id="A0A443IRU7"/>
<reference evidence="8" key="1">
    <citation type="submission" date="2018-12" db="EMBL/GenBank/DDBJ databases">
        <authorList>
            <person name="Sun L."/>
            <person name="Chen Z."/>
        </authorList>
    </citation>
    <scope>NUCLEOTIDE SEQUENCE [LARGE SCALE GENOMIC DNA]</scope>
    <source>
        <strain evidence="8">DSM 16012</strain>
    </source>
</reference>
<dbReference type="PROSITE" id="PS50045">
    <property type="entry name" value="SIGMA54_INTERACT_4"/>
    <property type="match status" value="1"/>
</dbReference>
<dbReference type="InterPro" id="IPR009057">
    <property type="entry name" value="Homeodomain-like_sf"/>
</dbReference>
<gene>
    <name evidence="8" type="ORF">D4N35_010035</name>
</gene>
<dbReference type="SUPFAM" id="SSF46689">
    <property type="entry name" value="Homeodomain-like"/>
    <property type="match status" value="1"/>
</dbReference>
<dbReference type="PROSITE" id="PS00675">
    <property type="entry name" value="SIGMA54_INTERACT_1"/>
    <property type="match status" value="1"/>
</dbReference>
<evidence type="ECO:0000256" key="2">
    <source>
        <dbReference type="ARBA" id="ARBA00022840"/>
    </source>
</evidence>
<evidence type="ECO:0000256" key="5">
    <source>
        <dbReference type="PROSITE-ProRule" id="PRU00169"/>
    </source>
</evidence>
<dbReference type="InterPro" id="IPR002197">
    <property type="entry name" value="HTH_Fis"/>
</dbReference>
<dbReference type="OrthoDB" id="9771372at2"/>
<dbReference type="GO" id="GO:0043565">
    <property type="term" value="F:sequence-specific DNA binding"/>
    <property type="evidence" value="ECO:0007669"/>
    <property type="project" value="InterPro"/>
</dbReference>
<dbReference type="Gene3D" id="1.10.10.60">
    <property type="entry name" value="Homeodomain-like"/>
    <property type="match status" value="1"/>
</dbReference>
<dbReference type="Pfam" id="PF02954">
    <property type="entry name" value="HTH_8"/>
    <property type="match status" value="1"/>
</dbReference>
<keyword evidence="2" id="KW-0067">ATP-binding</keyword>
<dbReference type="GO" id="GO:0005524">
    <property type="term" value="F:ATP binding"/>
    <property type="evidence" value="ECO:0007669"/>
    <property type="project" value="UniProtKB-KW"/>
</dbReference>
<dbReference type="InterPro" id="IPR002078">
    <property type="entry name" value="Sigma_54_int"/>
</dbReference>
<dbReference type="Pfam" id="PF25601">
    <property type="entry name" value="AAA_lid_14"/>
    <property type="match status" value="1"/>
</dbReference>
<evidence type="ECO:0000313" key="9">
    <source>
        <dbReference type="Proteomes" id="UP000273811"/>
    </source>
</evidence>
<dbReference type="Pfam" id="PF00158">
    <property type="entry name" value="Sigma54_activat"/>
    <property type="match status" value="1"/>
</dbReference>
<proteinExistence type="predicted"/>
<comment type="caution">
    <text evidence="8">The sequence shown here is derived from an EMBL/GenBank/DDBJ whole genome shotgun (WGS) entry which is preliminary data.</text>
</comment>
<dbReference type="GO" id="GO:0000160">
    <property type="term" value="P:phosphorelay signal transduction system"/>
    <property type="evidence" value="ECO:0007669"/>
    <property type="project" value="InterPro"/>
</dbReference>
<evidence type="ECO:0000256" key="4">
    <source>
        <dbReference type="ARBA" id="ARBA00023163"/>
    </source>
</evidence>
<dbReference type="FunFam" id="3.40.50.300:FF:000006">
    <property type="entry name" value="DNA-binding transcriptional regulator NtrC"/>
    <property type="match status" value="1"/>
</dbReference>
<evidence type="ECO:0000256" key="3">
    <source>
        <dbReference type="ARBA" id="ARBA00023015"/>
    </source>
</evidence>
<dbReference type="InterPro" id="IPR027417">
    <property type="entry name" value="P-loop_NTPase"/>
</dbReference>
<dbReference type="RefSeq" id="WP_120073085.1">
    <property type="nucleotide sequence ID" value="NZ_CP126113.1"/>
</dbReference>
<evidence type="ECO:0000259" key="7">
    <source>
        <dbReference type="PROSITE" id="PS50110"/>
    </source>
</evidence>
<dbReference type="InterPro" id="IPR011006">
    <property type="entry name" value="CheY-like_superfamily"/>
</dbReference>
<dbReference type="SUPFAM" id="SSF52540">
    <property type="entry name" value="P-loop containing nucleoside triphosphate hydrolases"/>
    <property type="match status" value="1"/>
</dbReference>
<dbReference type="PANTHER" id="PTHR32071">
    <property type="entry name" value="TRANSCRIPTIONAL REGULATORY PROTEIN"/>
    <property type="match status" value="1"/>
</dbReference>
<dbReference type="Pfam" id="PF00072">
    <property type="entry name" value="Response_reg"/>
    <property type="match status" value="1"/>
</dbReference>
<dbReference type="PROSITE" id="PS00688">
    <property type="entry name" value="SIGMA54_INTERACT_3"/>
    <property type="match status" value="1"/>
</dbReference>
<evidence type="ECO:0000256" key="1">
    <source>
        <dbReference type="ARBA" id="ARBA00022741"/>
    </source>
</evidence>
<dbReference type="Gene3D" id="3.40.50.300">
    <property type="entry name" value="P-loop containing nucleotide triphosphate hydrolases"/>
    <property type="match status" value="1"/>
</dbReference>
<dbReference type="Proteomes" id="UP000273811">
    <property type="component" value="Unassembled WGS sequence"/>
</dbReference>
<organism evidence="8 9">
    <name type="scientific">Siminovitchia fortis</name>
    <dbReference type="NCBI Taxonomy" id="254758"/>
    <lineage>
        <taxon>Bacteria</taxon>
        <taxon>Bacillati</taxon>
        <taxon>Bacillota</taxon>
        <taxon>Bacilli</taxon>
        <taxon>Bacillales</taxon>
        <taxon>Bacillaceae</taxon>
        <taxon>Siminovitchia</taxon>
    </lineage>
</organism>
<keyword evidence="5" id="KW-0597">Phosphoprotein</keyword>
<dbReference type="CDD" id="cd00009">
    <property type="entry name" value="AAA"/>
    <property type="match status" value="1"/>
</dbReference>
<dbReference type="EMBL" id="QYTU02000020">
    <property type="protein sequence ID" value="RWR10047.1"/>
    <property type="molecule type" value="Genomic_DNA"/>
</dbReference>
<dbReference type="PROSITE" id="PS50110">
    <property type="entry name" value="RESPONSE_REGULATORY"/>
    <property type="match status" value="1"/>
</dbReference>